<dbReference type="Proteomes" id="UP000284706">
    <property type="component" value="Unassembled WGS sequence"/>
</dbReference>
<dbReference type="AlphaFoldDB" id="A0A409X982"/>
<dbReference type="InParanoid" id="A0A409X982"/>
<organism evidence="1 2">
    <name type="scientific">Gymnopilus dilepis</name>
    <dbReference type="NCBI Taxonomy" id="231916"/>
    <lineage>
        <taxon>Eukaryota</taxon>
        <taxon>Fungi</taxon>
        <taxon>Dikarya</taxon>
        <taxon>Basidiomycota</taxon>
        <taxon>Agaricomycotina</taxon>
        <taxon>Agaricomycetes</taxon>
        <taxon>Agaricomycetidae</taxon>
        <taxon>Agaricales</taxon>
        <taxon>Agaricineae</taxon>
        <taxon>Hymenogastraceae</taxon>
        <taxon>Gymnopilus</taxon>
    </lineage>
</organism>
<evidence type="ECO:0000313" key="2">
    <source>
        <dbReference type="Proteomes" id="UP000284706"/>
    </source>
</evidence>
<dbReference type="EMBL" id="NHYE01003874">
    <property type="protein sequence ID" value="PPQ87358.1"/>
    <property type="molecule type" value="Genomic_DNA"/>
</dbReference>
<keyword evidence="2" id="KW-1185">Reference proteome</keyword>
<proteinExistence type="predicted"/>
<reference evidence="1 2" key="1">
    <citation type="journal article" date="2018" name="Evol. Lett.">
        <title>Horizontal gene cluster transfer increased hallucinogenic mushroom diversity.</title>
        <authorList>
            <person name="Reynolds H.T."/>
            <person name="Vijayakumar V."/>
            <person name="Gluck-Thaler E."/>
            <person name="Korotkin H.B."/>
            <person name="Matheny P.B."/>
            <person name="Slot J.C."/>
        </authorList>
    </citation>
    <scope>NUCLEOTIDE SEQUENCE [LARGE SCALE GENOMIC DNA]</scope>
    <source>
        <strain evidence="1 2">SRW20</strain>
    </source>
</reference>
<comment type="caution">
    <text evidence="1">The sequence shown here is derived from an EMBL/GenBank/DDBJ whole genome shotgun (WGS) entry which is preliminary data.</text>
</comment>
<gene>
    <name evidence="1" type="ORF">CVT26_004142</name>
</gene>
<sequence>MTLSIAAAFEGDCVPHPKSAKIENRRQYITHRGPPHAGVGVPPADGLPSACRHVKILETPKSKWLDWARVRDYALRILDELPQYLLTKDLKSKKFLFASVAK</sequence>
<evidence type="ECO:0000313" key="1">
    <source>
        <dbReference type="EMBL" id="PPQ87358.1"/>
    </source>
</evidence>
<accession>A0A409X982</accession>
<protein>
    <submittedName>
        <fullName evidence="1">Uncharacterized protein</fullName>
    </submittedName>
</protein>
<name>A0A409X982_9AGAR</name>